<dbReference type="PROSITE" id="PS50110">
    <property type="entry name" value="RESPONSE_REGULATORY"/>
    <property type="match status" value="1"/>
</dbReference>
<protein>
    <submittedName>
        <fullName evidence="5">Two-component system response regulator</fullName>
    </submittedName>
</protein>
<dbReference type="GO" id="GO:0000160">
    <property type="term" value="P:phosphorelay signal transduction system"/>
    <property type="evidence" value="ECO:0007669"/>
    <property type="project" value="InterPro"/>
</dbReference>
<dbReference type="PROSITE" id="PS51831">
    <property type="entry name" value="HD"/>
    <property type="match status" value="1"/>
</dbReference>
<proteinExistence type="predicted"/>
<dbReference type="InterPro" id="IPR003607">
    <property type="entry name" value="HD/PDEase_dom"/>
</dbReference>
<keyword evidence="6" id="KW-1185">Reference proteome</keyword>
<dbReference type="AlphaFoldDB" id="A0A6F8VAA5"/>
<evidence type="ECO:0000313" key="6">
    <source>
        <dbReference type="Proteomes" id="UP000502260"/>
    </source>
</evidence>
<feature type="domain" description="HD" evidence="3">
    <location>
        <begin position="169"/>
        <end position="291"/>
    </location>
</feature>
<dbReference type="CDD" id="cd17536">
    <property type="entry name" value="REC_YesN-like"/>
    <property type="match status" value="1"/>
</dbReference>
<evidence type="ECO:0000259" key="4">
    <source>
        <dbReference type="PROSITE" id="PS51832"/>
    </source>
</evidence>
<dbReference type="InterPro" id="IPR052020">
    <property type="entry name" value="Cyclic_di-GMP/3'3'-cGAMP_PDE"/>
</dbReference>
<feature type="domain" description="Response regulatory" evidence="2">
    <location>
        <begin position="17"/>
        <end position="131"/>
    </location>
</feature>
<dbReference type="InterPro" id="IPR006674">
    <property type="entry name" value="HD_domain"/>
</dbReference>
<dbReference type="CDD" id="cd00077">
    <property type="entry name" value="HDc"/>
    <property type="match status" value="1"/>
</dbReference>
<sequence>MNDTATELDLGFLATLSVLYVEDEDEVREALARYLRRRCPKLELARNGKEGLEMFRAKHYDVVVTDVKMPIMDGLEMARNIKSIKEEVPVIIVTAYNEVDYFLRAIEVGVNRYVKKPLDPDELLLAIYKSTIIHFHQRELEHKRQSSYDSVNDALIALGHAIMKRNPYTETHEARVAKLAVAIAEDLCLPLDQIEGIRLAAEIHDIGNLDVLEDVLRSPHKLTAQEFEEVSRHPQSGFEILGDIAFPWPIAQIIVQHHERMDGSGYPKGLKGDEILLEARIVGVADALEAMTSARPHRPAYGVETALAEIKAKRGTLFDPAVVDSCVRVLEQANLDFWGVKP</sequence>
<dbReference type="InterPro" id="IPR011006">
    <property type="entry name" value="CheY-like_superfamily"/>
</dbReference>
<dbReference type="RefSeq" id="WP_173061662.1">
    <property type="nucleotide sequence ID" value="NZ_AP022853.1"/>
</dbReference>
<dbReference type="PANTHER" id="PTHR45228">
    <property type="entry name" value="CYCLIC DI-GMP PHOSPHODIESTERASE TM_0186-RELATED"/>
    <property type="match status" value="1"/>
</dbReference>
<evidence type="ECO:0000259" key="2">
    <source>
        <dbReference type="PROSITE" id="PS50110"/>
    </source>
</evidence>
<dbReference type="KEGG" id="slac:SKTS_11460"/>
<evidence type="ECO:0000256" key="1">
    <source>
        <dbReference type="PROSITE-ProRule" id="PRU00169"/>
    </source>
</evidence>
<evidence type="ECO:0000313" key="5">
    <source>
        <dbReference type="EMBL" id="BCB26260.1"/>
    </source>
</evidence>
<dbReference type="SMART" id="SM00448">
    <property type="entry name" value="REC"/>
    <property type="match status" value="1"/>
</dbReference>
<feature type="modified residue" description="4-aspartylphosphate" evidence="1">
    <location>
        <position position="66"/>
    </location>
</feature>
<evidence type="ECO:0000259" key="3">
    <source>
        <dbReference type="PROSITE" id="PS51831"/>
    </source>
</evidence>
<dbReference type="EMBL" id="AP022853">
    <property type="protein sequence ID" value="BCB26260.1"/>
    <property type="molecule type" value="Genomic_DNA"/>
</dbReference>
<dbReference type="Pfam" id="PF13487">
    <property type="entry name" value="HD_5"/>
    <property type="match status" value="1"/>
</dbReference>
<dbReference type="Gene3D" id="1.10.3210.10">
    <property type="entry name" value="Hypothetical protein af1432"/>
    <property type="match status" value="1"/>
</dbReference>
<dbReference type="SMART" id="SM00471">
    <property type="entry name" value="HDc"/>
    <property type="match status" value="1"/>
</dbReference>
<dbReference type="Pfam" id="PF00072">
    <property type="entry name" value="Response_reg"/>
    <property type="match status" value="1"/>
</dbReference>
<gene>
    <name evidence="5" type="ORF">SKTS_11460</name>
</gene>
<organism evidence="5 6">
    <name type="scientific">Sulfurimicrobium lacus</name>
    <dbReference type="NCBI Taxonomy" id="2715678"/>
    <lineage>
        <taxon>Bacteria</taxon>
        <taxon>Pseudomonadati</taxon>
        <taxon>Pseudomonadota</taxon>
        <taxon>Betaproteobacteria</taxon>
        <taxon>Nitrosomonadales</taxon>
        <taxon>Sulfuricellaceae</taxon>
        <taxon>Sulfurimicrobium</taxon>
    </lineage>
</organism>
<dbReference type="SUPFAM" id="SSF109604">
    <property type="entry name" value="HD-domain/PDEase-like"/>
    <property type="match status" value="1"/>
</dbReference>
<reference evidence="6" key="1">
    <citation type="submission" date="2020-03" db="EMBL/GenBank/DDBJ databases">
        <title>Complete genome sequence of sulfur-oxidizing bacterium skT11.</title>
        <authorList>
            <person name="Kanda M."/>
            <person name="Kojima H."/>
            <person name="Fukui M."/>
        </authorList>
    </citation>
    <scope>NUCLEOTIDE SEQUENCE [LARGE SCALE GENOMIC DNA]</scope>
    <source>
        <strain evidence="6">skT11</strain>
    </source>
</reference>
<accession>A0A6F8VAA5</accession>
<keyword evidence="1" id="KW-0597">Phosphoprotein</keyword>
<dbReference type="PROSITE" id="PS51832">
    <property type="entry name" value="HD_GYP"/>
    <property type="match status" value="1"/>
</dbReference>
<feature type="domain" description="HD-GYP" evidence="4">
    <location>
        <begin position="147"/>
        <end position="342"/>
    </location>
</feature>
<dbReference type="InterPro" id="IPR037522">
    <property type="entry name" value="HD_GYP_dom"/>
</dbReference>
<dbReference type="InterPro" id="IPR001789">
    <property type="entry name" value="Sig_transdc_resp-reg_receiver"/>
</dbReference>
<dbReference type="SUPFAM" id="SSF52172">
    <property type="entry name" value="CheY-like"/>
    <property type="match status" value="1"/>
</dbReference>
<dbReference type="Proteomes" id="UP000502260">
    <property type="component" value="Chromosome"/>
</dbReference>
<name>A0A6F8VAA5_9PROT</name>
<dbReference type="Gene3D" id="3.40.50.2300">
    <property type="match status" value="1"/>
</dbReference>
<dbReference type="GO" id="GO:0008081">
    <property type="term" value="F:phosphoric diester hydrolase activity"/>
    <property type="evidence" value="ECO:0007669"/>
    <property type="project" value="UniProtKB-ARBA"/>
</dbReference>